<reference evidence="1 2" key="1">
    <citation type="submission" date="2019-01" db="EMBL/GenBank/DDBJ databases">
        <authorList>
            <person name="Sayadi A."/>
        </authorList>
    </citation>
    <scope>NUCLEOTIDE SEQUENCE [LARGE SCALE GENOMIC DNA]</scope>
</reference>
<dbReference type="Proteomes" id="UP000410492">
    <property type="component" value="Unassembled WGS sequence"/>
</dbReference>
<evidence type="ECO:0000313" key="2">
    <source>
        <dbReference type="Proteomes" id="UP000410492"/>
    </source>
</evidence>
<evidence type="ECO:0000313" key="1">
    <source>
        <dbReference type="EMBL" id="VEN40945.1"/>
    </source>
</evidence>
<name>A0A653BZ77_CALMS</name>
<dbReference type="OrthoDB" id="6772796at2759"/>
<organism evidence="1 2">
    <name type="scientific">Callosobruchus maculatus</name>
    <name type="common">Southern cowpea weevil</name>
    <name type="synonym">Pulse bruchid</name>
    <dbReference type="NCBI Taxonomy" id="64391"/>
    <lineage>
        <taxon>Eukaryota</taxon>
        <taxon>Metazoa</taxon>
        <taxon>Ecdysozoa</taxon>
        <taxon>Arthropoda</taxon>
        <taxon>Hexapoda</taxon>
        <taxon>Insecta</taxon>
        <taxon>Pterygota</taxon>
        <taxon>Neoptera</taxon>
        <taxon>Endopterygota</taxon>
        <taxon>Coleoptera</taxon>
        <taxon>Polyphaga</taxon>
        <taxon>Cucujiformia</taxon>
        <taxon>Chrysomeloidea</taxon>
        <taxon>Chrysomelidae</taxon>
        <taxon>Bruchinae</taxon>
        <taxon>Bruchini</taxon>
        <taxon>Callosobruchus</taxon>
    </lineage>
</organism>
<dbReference type="AlphaFoldDB" id="A0A653BZ77"/>
<sequence length="99" mass="11086">MDNQITQDVPSTEQNTDRVIQVHKDAKELHGDILDTMRNVLQAAKHLGDVNPQTTNNKLPLGNKETAKEFVEVVNDSKELLSLLKNTADVQLSVREIEP</sequence>
<accession>A0A653BZ77</accession>
<gene>
    <name evidence="1" type="ORF">CALMAC_LOCUS4938</name>
</gene>
<keyword evidence="2" id="KW-1185">Reference proteome</keyword>
<protein>
    <submittedName>
        <fullName evidence="1">Uncharacterized protein</fullName>
    </submittedName>
</protein>
<proteinExistence type="predicted"/>
<dbReference type="EMBL" id="CAACVG010006679">
    <property type="protein sequence ID" value="VEN40945.1"/>
    <property type="molecule type" value="Genomic_DNA"/>
</dbReference>